<dbReference type="InterPro" id="IPR003000">
    <property type="entry name" value="Sirtuin"/>
</dbReference>
<evidence type="ECO:0000313" key="6">
    <source>
        <dbReference type="EMBL" id="ADE56538.1"/>
    </source>
</evidence>
<protein>
    <recommendedName>
        <fullName evidence="1">protein acetyllysine N-acetyltransferase</fullName>
        <ecNumber evidence="1">2.3.1.286</ecNumber>
    </recommendedName>
</protein>
<keyword evidence="4" id="KW-0862">Zinc</keyword>
<dbReference type="Proteomes" id="UP000002366">
    <property type="component" value="Chromosome"/>
</dbReference>
<gene>
    <name evidence="6" type="ordered locus">Amico_0395</name>
</gene>
<dbReference type="CDD" id="cd01407">
    <property type="entry name" value="SIR2-fam"/>
    <property type="match status" value="1"/>
</dbReference>
<dbReference type="AlphaFoldDB" id="D5EDA6"/>
<dbReference type="HOGENOM" id="CLU_023643_3_0_0"/>
<dbReference type="STRING" id="572547.Amico_0395"/>
<dbReference type="InterPro" id="IPR026591">
    <property type="entry name" value="Sirtuin_cat_small_dom_sf"/>
</dbReference>
<feature type="binding site" evidence="4">
    <location>
        <position position="161"/>
    </location>
    <ligand>
        <name>Zn(2+)</name>
        <dbReference type="ChEBI" id="CHEBI:29105"/>
    </ligand>
</feature>
<keyword evidence="7" id="KW-1185">Reference proteome</keyword>
<organism evidence="6 7">
    <name type="scientific">Aminobacterium colombiense (strain DSM 12261 / ALA-1)</name>
    <dbReference type="NCBI Taxonomy" id="572547"/>
    <lineage>
        <taxon>Bacteria</taxon>
        <taxon>Thermotogati</taxon>
        <taxon>Synergistota</taxon>
        <taxon>Synergistia</taxon>
        <taxon>Synergistales</taxon>
        <taxon>Aminobacteriaceae</taxon>
        <taxon>Aminobacterium</taxon>
    </lineage>
</organism>
<dbReference type="EMBL" id="CP001997">
    <property type="protein sequence ID" value="ADE56538.1"/>
    <property type="molecule type" value="Genomic_DNA"/>
</dbReference>
<keyword evidence="3" id="KW-0520">NAD</keyword>
<dbReference type="InterPro" id="IPR029035">
    <property type="entry name" value="DHS-like_NAD/FAD-binding_dom"/>
</dbReference>
<dbReference type="KEGG" id="aco:Amico_0395"/>
<dbReference type="EC" id="2.3.1.286" evidence="1"/>
<dbReference type="Pfam" id="PF02146">
    <property type="entry name" value="SIR2"/>
    <property type="match status" value="1"/>
</dbReference>
<evidence type="ECO:0000256" key="1">
    <source>
        <dbReference type="ARBA" id="ARBA00012928"/>
    </source>
</evidence>
<name>D5EDA6_AMICL</name>
<sequence length="262" mass="29899">MDKDFMFDVKRCAEVLLSSRKVVLLSGAGMSTNAGIPDFRGPNGIYRKKMKTDPELIFDIDYFYQNPSFFYEFHREFLKTINEIQPTFSHYFFSNMEKGGLLKGIITQNIDALHQKAGSEKVFEIHGSMWQSFCTRCGQEYDYKTSFHKVLKEKVPLCDICKGVIKPDVVFFGENVKYLNECQTLIKNADILFVVGSSLTVTPAAYLPSMCSGKIVVINKGEISHDYLSPGRIFIHGKYDIDEFFNALEVELSNIEGNPKRK</sequence>
<keyword evidence="2" id="KW-0808">Transferase</keyword>
<feature type="binding site" evidence="4">
    <location>
        <position position="158"/>
    </location>
    <ligand>
        <name>Zn(2+)</name>
        <dbReference type="ChEBI" id="CHEBI:29105"/>
    </ligand>
</feature>
<feature type="binding site" evidence="4">
    <location>
        <position position="137"/>
    </location>
    <ligand>
        <name>Zn(2+)</name>
        <dbReference type="ChEBI" id="CHEBI:29105"/>
    </ligand>
</feature>
<dbReference type="InterPro" id="IPR050134">
    <property type="entry name" value="NAD-dep_sirtuin_deacylases"/>
</dbReference>
<dbReference type="GO" id="GO:0046872">
    <property type="term" value="F:metal ion binding"/>
    <property type="evidence" value="ECO:0007669"/>
    <property type="project" value="UniProtKB-KW"/>
</dbReference>
<reference evidence="6 7" key="1">
    <citation type="journal article" date="2010" name="Stand. Genomic Sci.">
        <title>Complete genome sequence of Aminobacterium colombiense type strain (ALA-1).</title>
        <authorList>
            <person name="Chertkov O."/>
            <person name="Sikorski J."/>
            <person name="Brambilla E."/>
            <person name="Lapidus A."/>
            <person name="Copeland A."/>
            <person name="Glavina Del Rio T."/>
            <person name="Nolan M."/>
            <person name="Lucas S."/>
            <person name="Tice H."/>
            <person name="Cheng J.F."/>
            <person name="Han C."/>
            <person name="Detter J.C."/>
            <person name="Bruce D."/>
            <person name="Tapia R."/>
            <person name="Goodwin L."/>
            <person name="Pitluck S."/>
            <person name="Liolios K."/>
            <person name="Ivanova N."/>
            <person name="Mavromatis K."/>
            <person name="Ovchinnikova G."/>
            <person name="Pati A."/>
            <person name="Chen A."/>
            <person name="Palaniappan K."/>
            <person name="Land M."/>
            <person name="Hauser L."/>
            <person name="Chang Y.J."/>
            <person name="Jeffries C.D."/>
            <person name="Spring S."/>
            <person name="Rohde M."/>
            <person name="Goker M."/>
            <person name="Bristow J."/>
            <person name="Eisen J.A."/>
            <person name="Markowitz V."/>
            <person name="Hugenholtz P."/>
            <person name="Kyrpides N.C."/>
            <person name="Klenk H.P."/>
        </authorList>
    </citation>
    <scope>NUCLEOTIDE SEQUENCE [LARGE SCALE GENOMIC DNA]</scope>
    <source>
        <strain evidence="7">DSM 12261 / ALA-1</strain>
    </source>
</reference>
<evidence type="ECO:0000256" key="2">
    <source>
        <dbReference type="ARBA" id="ARBA00022679"/>
    </source>
</evidence>
<feature type="domain" description="Deacetylase sirtuin-type" evidence="5">
    <location>
        <begin position="1"/>
        <end position="256"/>
    </location>
</feature>
<dbReference type="eggNOG" id="COG0846">
    <property type="taxonomic scope" value="Bacteria"/>
</dbReference>
<proteinExistence type="predicted"/>
<feature type="active site" description="Proton acceptor" evidence="4">
    <location>
        <position position="126"/>
    </location>
</feature>
<dbReference type="PROSITE" id="PS50305">
    <property type="entry name" value="SIRTUIN"/>
    <property type="match status" value="1"/>
</dbReference>
<evidence type="ECO:0000313" key="7">
    <source>
        <dbReference type="Proteomes" id="UP000002366"/>
    </source>
</evidence>
<dbReference type="Gene3D" id="3.30.1600.10">
    <property type="entry name" value="SIR2/SIRT2 'Small Domain"/>
    <property type="match status" value="1"/>
</dbReference>
<dbReference type="GO" id="GO:0070403">
    <property type="term" value="F:NAD+ binding"/>
    <property type="evidence" value="ECO:0007669"/>
    <property type="project" value="InterPro"/>
</dbReference>
<accession>D5EDA6</accession>
<keyword evidence="4" id="KW-0479">Metal-binding</keyword>
<evidence type="ECO:0000259" key="5">
    <source>
        <dbReference type="PROSITE" id="PS50305"/>
    </source>
</evidence>
<dbReference type="PANTHER" id="PTHR11085">
    <property type="entry name" value="NAD-DEPENDENT PROTEIN DEACYLASE SIRTUIN-5, MITOCHONDRIAL-RELATED"/>
    <property type="match status" value="1"/>
</dbReference>
<evidence type="ECO:0000256" key="4">
    <source>
        <dbReference type="PROSITE-ProRule" id="PRU00236"/>
    </source>
</evidence>
<dbReference type="InterPro" id="IPR026590">
    <property type="entry name" value="Ssirtuin_cat_dom"/>
</dbReference>
<evidence type="ECO:0000256" key="3">
    <source>
        <dbReference type="ARBA" id="ARBA00023027"/>
    </source>
</evidence>
<dbReference type="SUPFAM" id="SSF52467">
    <property type="entry name" value="DHS-like NAD/FAD-binding domain"/>
    <property type="match status" value="1"/>
</dbReference>
<dbReference type="GO" id="GO:0017136">
    <property type="term" value="F:histone deacetylase activity, NAD-dependent"/>
    <property type="evidence" value="ECO:0007669"/>
    <property type="project" value="TreeGrafter"/>
</dbReference>
<dbReference type="RefSeq" id="WP_013047804.1">
    <property type="nucleotide sequence ID" value="NC_014011.1"/>
</dbReference>
<dbReference type="Gene3D" id="3.40.50.1220">
    <property type="entry name" value="TPP-binding domain"/>
    <property type="match status" value="1"/>
</dbReference>
<feature type="binding site" evidence="4">
    <location>
        <position position="134"/>
    </location>
    <ligand>
        <name>Zn(2+)</name>
        <dbReference type="ChEBI" id="CHEBI:29105"/>
    </ligand>
</feature>
<dbReference type="PANTHER" id="PTHR11085:SF4">
    <property type="entry name" value="NAD-DEPENDENT PROTEIN DEACYLASE"/>
    <property type="match status" value="1"/>
</dbReference>